<dbReference type="Proteomes" id="UP000044602">
    <property type="component" value="Unassembled WGS sequence"/>
</dbReference>
<evidence type="ECO:0000256" key="1">
    <source>
        <dbReference type="SAM" id="MobiDB-lite"/>
    </source>
</evidence>
<keyword evidence="5" id="KW-1185">Reference proteome</keyword>
<feature type="region of interest" description="Disordered" evidence="1">
    <location>
        <begin position="409"/>
        <end position="501"/>
    </location>
</feature>
<feature type="compositionally biased region" description="Pro residues" evidence="1">
    <location>
        <begin position="422"/>
        <end position="433"/>
    </location>
</feature>
<evidence type="ECO:0000313" key="6">
    <source>
        <dbReference type="Proteomes" id="UP000045706"/>
    </source>
</evidence>
<evidence type="ECO:0000313" key="5">
    <source>
        <dbReference type="Proteomes" id="UP000044602"/>
    </source>
</evidence>
<organism evidence="3 5">
    <name type="scientific">Verticillium longisporum</name>
    <name type="common">Verticillium dahliae var. longisporum</name>
    <dbReference type="NCBI Taxonomy" id="100787"/>
    <lineage>
        <taxon>Eukaryota</taxon>
        <taxon>Fungi</taxon>
        <taxon>Dikarya</taxon>
        <taxon>Ascomycota</taxon>
        <taxon>Pezizomycotina</taxon>
        <taxon>Sordariomycetes</taxon>
        <taxon>Hypocreomycetidae</taxon>
        <taxon>Glomerellales</taxon>
        <taxon>Plectosphaerellaceae</taxon>
        <taxon>Verticillium</taxon>
    </lineage>
</organism>
<evidence type="ECO:0000313" key="3">
    <source>
        <dbReference type="EMBL" id="CRJ93840.1"/>
    </source>
</evidence>
<dbReference type="STRING" id="100787.A0A0G4KH47"/>
<dbReference type="InterPro" id="IPR034257">
    <property type="entry name" value="Acinus_RRM"/>
</dbReference>
<proteinExistence type="predicted"/>
<feature type="compositionally biased region" description="Polar residues" evidence="1">
    <location>
        <begin position="212"/>
        <end position="221"/>
    </location>
</feature>
<dbReference type="GO" id="GO:0003676">
    <property type="term" value="F:nucleic acid binding"/>
    <property type="evidence" value="ECO:0007669"/>
    <property type="project" value="InterPro"/>
</dbReference>
<feature type="region of interest" description="Disordered" evidence="1">
    <location>
        <begin position="1"/>
        <end position="241"/>
    </location>
</feature>
<evidence type="ECO:0000313" key="4">
    <source>
        <dbReference type="EMBL" id="CRK11353.1"/>
    </source>
</evidence>
<reference evidence="5 6" key="1">
    <citation type="submission" date="2015-05" db="EMBL/GenBank/DDBJ databases">
        <authorList>
            <person name="Fogelqvist Johan"/>
        </authorList>
    </citation>
    <scope>NUCLEOTIDE SEQUENCE [LARGE SCALE GENOMIC DNA]</scope>
    <source>
        <strain evidence="3">VL1</strain>
        <strain evidence="4">VL2</strain>
    </source>
</reference>
<feature type="compositionally biased region" description="Basic and acidic residues" evidence="1">
    <location>
        <begin position="560"/>
        <end position="569"/>
    </location>
</feature>
<dbReference type="AlphaFoldDB" id="A0A0G4KH47"/>
<dbReference type="Proteomes" id="UP000045706">
    <property type="component" value="Unassembled WGS sequence"/>
</dbReference>
<accession>A0A0G4KH47</accession>
<feature type="compositionally biased region" description="Basic and acidic residues" evidence="1">
    <location>
        <begin position="200"/>
        <end position="211"/>
    </location>
</feature>
<dbReference type="SUPFAM" id="SSF54928">
    <property type="entry name" value="RNA-binding domain, RBD"/>
    <property type="match status" value="1"/>
</dbReference>
<dbReference type="InterPro" id="IPR035979">
    <property type="entry name" value="RBD_domain_sf"/>
</dbReference>
<dbReference type="PANTHER" id="PTHR47031">
    <property type="entry name" value="SAP DNA-BINDING DOMAIN-CONTAINING PROTEIN"/>
    <property type="match status" value="1"/>
</dbReference>
<dbReference type="SUPFAM" id="SSF68906">
    <property type="entry name" value="SAP domain"/>
    <property type="match status" value="1"/>
</dbReference>
<feature type="non-terminal residue" evidence="3">
    <location>
        <position position="664"/>
    </location>
</feature>
<name>A0A0G4KH47_VERLO</name>
<dbReference type="PANTHER" id="PTHR47031:SF3">
    <property type="entry name" value="SAP DOMAIN-CONTAINING PROTEIN"/>
    <property type="match status" value="1"/>
</dbReference>
<dbReference type="Pfam" id="PF02037">
    <property type="entry name" value="SAP"/>
    <property type="match status" value="1"/>
</dbReference>
<evidence type="ECO:0000259" key="2">
    <source>
        <dbReference type="PROSITE" id="PS50800"/>
    </source>
</evidence>
<feature type="compositionally biased region" description="Polar residues" evidence="1">
    <location>
        <begin position="491"/>
        <end position="501"/>
    </location>
</feature>
<dbReference type="InterPro" id="IPR036361">
    <property type="entry name" value="SAP_dom_sf"/>
</dbReference>
<gene>
    <name evidence="3" type="ORF">BN1708_009423</name>
    <name evidence="4" type="ORF">BN1723_001725</name>
</gene>
<feature type="compositionally biased region" description="Polar residues" evidence="1">
    <location>
        <begin position="176"/>
        <end position="194"/>
    </location>
</feature>
<dbReference type="Gene3D" id="1.10.720.30">
    <property type="entry name" value="SAP domain"/>
    <property type="match status" value="1"/>
</dbReference>
<protein>
    <recommendedName>
        <fullName evidence="2">SAP domain-containing protein</fullName>
    </recommendedName>
</protein>
<feature type="compositionally biased region" description="Basic and acidic residues" evidence="1">
    <location>
        <begin position="618"/>
        <end position="646"/>
    </location>
</feature>
<dbReference type="CDD" id="cd12432">
    <property type="entry name" value="RRM_ACINU"/>
    <property type="match status" value="1"/>
</dbReference>
<sequence>MADWNKSKVVDLRNELKRRGLPHAGLKQELVQRLDEDDEQTATSGDAKRDEASETGAVLIADDQESAAANEDSTSAPALATDALDAPAIAATQDGAPANSESAEPKNITTEPIAADDNGSNDITTPAAAPQESEVVQDAQKRKRRSTSPPPEPKRIKATAAEIHEAEVIPPVSPEGTEQQISPNSGVVQNTLPDSGQVAERLDDHEMHDIPTNDQPANSPGTIDVENEQQPVRQPSPTPEARGRLAIPEQQADFQPSHNAPTDTMDFERNIEPAAHPATRALYIKNFMRPLRAPDVKQHLLDLASSQGNSIEESAIEIFYLDQIRTHAFAVFSDTSKAMRVRSELHNVIWPDESNRKPLWVDFVPPEKVQDWILEEEPETGRRASASSRWEIRYERDHDGNVVAVLDSGTAPTPALANSAPPNRPSRPMPPLGPSGTSFPPSGPGGGNSVNAIPIGPRAGRGGREPPLGPRGPSDTRGPGGRTAGFASGPLRTTSTNPPLTFQTVSEDLARQRVDSMRSHYTRDIHRDMGTEDEINRYSFESGDVFVDRGKEVFIGIRPPHREAERQRQLTEGGSYRRPGPGPRGPPRRGPRGPGGPGGRPLSDRYLPGINESGPFRQGDRGNFSRREDDRFGDSRRPGGRRDDRWGGGGGGGGGGGYRGRPRY</sequence>
<dbReference type="InterPro" id="IPR003034">
    <property type="entry name" value="SAP_dom"/>
</dbReference>
<dbReference type="PROSITE" id="PS50800">
    <property type="entry name" value="SAP"/>
    <property type="match status" value="1"/>
</dbReference>
<feature type="region of interest" description="Disordered" evidence="1">
    <location>
        <begin position="557"/>
        <end position="664"/>
    </location>
</feature>
<feature type="domain" description="SAP" evidence="2">
    <location>
        <begin position="4"/>
        <end position="38"/>
    </location>
</feature>
<feature type="compositionally biased region" description="Basic and acidic residues" evidence="1">
    <location>
        <begin position="1"/>
        <end position="18"/>
    </location>
</feature>
<dbReference type="SMART" id="SM00513">
    <property type="entry name" value="SAP"/>
    <property type="match status" value="1"/>
</dbReference>
<feature type="compositionally biased region" description="Polar residues" evidence="1">
    <location>
        <begin position="99"/>
        <end position="110"/>
    </location>
</feature>
<feature type="compositionally biased region" description="Gly residues" evidence="1">
    <location>
        <begin position="647"/>
        <end position="664"/>
    </location>
</feature>
<feature type="compositionally biased region" description="Low complexity" evidence="1">
    <location>
        <begin position="76"/>
        <end position="92"/>
    </location>
</feature>
<dbReference type="EMBL" id="CVQH01001002">
    <property type="protein sequence ID" value="CRJ93840.1"/>
    <property type="molecule type" value="Genomic_DNA"/>
</dbReference>
<dbReference type="EMBL" id="CVQI01002224">
    <property type="protein sequence ID" value="CRK11353.1"/>
    <property type="molecule type" value="Genomic_DNA"/>
</dbReference>